<protein>
    <submittedName>
        <fullName evidence="2">Phosphohistidine phosphatase</fullName>
    </submittedName>
</protein>
<dbReference type="Proteomes" id="UP000198504">
    <property type="component" value="Unassembled WGS sequence"/>
</dbReference>
<dbReference type="RefSeq" id="WP_091178145.1">
    <property type="nucleotide sequence ID" value="NZ_FOFA01000002.1"/>
</dbReference>
<reference evidence="3" key="1">
    <citation type="submission" date="2016-10" db="EMBL/GenBank/DDBJ databases">
        <authorList>
            <person name="Varghese N."/>
            <person name="Submissions S."/>
        </authorList>
    </citation>
    <scope>NUCLEOTIDE SEQUENCE [LARGE SCALE GENOMIC DNA]</scope>
    <source>
        <strain evidence="3">CGMCC 4.6856</strain>
    </source>
</reference>
<dbReference type="SMART" id="SM00855">
    <property type="entry name" value="PGAM"/>
    <property type="match status" value="1"/>
</dbReference>
<dbReference type="PANTHER" id="PTHR47623:SF1">
    <property type="entry name" value="OS09G0287300 PROTEIN"/>
    <property type="match status" value="1"/>
</dbReference>
<dbReference type="InterPro" id="IPR029033">
    <property type="entry name" value="His_PPase_superfam"/>
</dbReference>
<evidence type="ECO:0000256" key="1">
    <source>
        <dbReference type="PIRSR" id="PIRSR613078-2"/>
    </source>
</evidence>
<dbReference type="PANTHER" id="PTHR47623">
    <property type="entry name" value="OS09G0287300 PROTEIN"/>
    <property type="match status" value="1"/>
</dbReference>
<evidence type="ECO:0000313" key="3">
    <source>
        <dbReference type="Proteomes" id="UP000198504"/>
    </source>
</evidence>
<dbReference type="CDD" id="cd07067">
    <property type="entry name" value="HP_PGM_like"/>
    <property type="match status" value="1"/>
</dbReference>
<dbReference type="EMBL" id="FOFA01000002">
    <property type="protein sequence ID" value="SEQ01606.1"/>
    <property type="molecule type" value="Genomic_DNA"/>
</dbReference>
<proteinExistence type="predicted"/>
<dbReference type="AlphaFoldDB" id="A0A1H9CK52"/>
<gene>
    <name evidence="2" type="ORF">SAMN05421756_102240</name>
</gene>
<dbReference type="Pfam" id="PF00300">
    <property type="entry name" value="His_Phos_1"/>
    <property type="match status" value="1"/>
</dbReference>
<keyword evidence="3" id="KW-1185">Reference proteome</keyword>
<feature type="binding site" evidence="1">
    <location>
        <position position="69"/>
    </location>
    <ligand>
        <name>substrate</name>
    </ligand>
</feature>
<dbReference type="Gene3D" id="3.40.50.1240">
    <property type="entry name" value="Phosphoglycerate mutase-like"/>
    <property type="match status" value="1"/>
</dbReference>
<evidence type="ECO:0000313" key="2">
    <source>
        <dbReference type="EMBL" id="SEQ01606.1"/>
    </source>
</evidence>
<name>A0A1H9CK52_9ACTN</name>
<sequence length="177" mass="18276">MTTDGGGAGTTARRLVLLRHAKSSWAEAGLADADRPLNDRGRRDAAAAGRWLAAEVGRPDLVLCSTALRTRQTWSGATSAAPLLADVPVRYEAAVYEAWSDTLLDLVRALAPDVRTAVLVGHSPGVPDLAERLNRATGTGPVGEFPTSAVAVLAVDGPWTGLGPGSASLLAYAVPRG</sequence>
<dbReference type="SUPFAM" id="SSF53254">
    <property type="entry name" value="Phosphoglycerate mutase-like"/>
    <property type="match status" value="1"/>
</dbReference>
<dbReference type="InterPro" id="IPR013078">
    <property type="entry name" value="His_Pase_superF_clade-1"/>
</dbReference>
<organism evidence="2 3">
    <name type="scientific">Microlunatus flavus</name>
    <dbReference type="NCBI Taxonomy" id="1036181"/>
    <lineage>
        <taxon>Bacteria</taxon>
        <taxon>Bacillati</taxon>
        <taxon>Actinomycetota</taxon>
        <taxon>Actinomycetes</taxon>
        <taxon>Propionibacteriales</taxon>
        <taxon>Propionibacteriaceae</taxon>
        <taxon>Microlunatus</taxon>
    </lineage>
</organism>
<dbReference type="STRING" id="1036181.SAMN05421756_102240"/>
<accession>A0A1H9CK52</accession>
<dbReference type="OrthoDB" id="9810154at2"/>